<evidence type="ECO:0000313" key="5">
    <source>
        <dbReference type="EMBL" id="AET33461.1"/>
    </source>
</evidence>
<dbReference type="Proteomes" id="UP000005867">
    <property type="component" value="Chromosome"/>
</dbReference>
<dbReference type="InterPro" id="IPR036388">
    <property type="entry name" value="WH-like_DNA-bd_sf"/>
</dbReference>
<dbReference type="InterPro" id="IPR002831">
    <property type="entry name" value="Tscrpt_reg_TrmB_N"/>
</dbReference>
<dbReference type="InterPro" id="IPR011991">
    <property type="entry name" value="ArsR-like_HTH"/>
</dbReference>
<dbReference type="KEGG" id="pyr:P186_2067"/>
<dbReference type="PANTHER" id="PTHR33154:SF33">
    <property type="entry name" value="TRANSCRIPTIONAL REPRESSOR SDPR"/>
    <property type="match status" value="1"/>
</dbReference>
<evidence type="ECO:0000256" key="2">
    <source>
        <dbReference type="ARBA" id="ARBA00023125"/>
    </source>
</evidence>
<evidence type="ECO:0000313" key="6">
    <source>
        <dbReference type="Proteomes" id="UP000005867"/>
    </source>
</evidence>
<evidence type="ECO:0000256" key="1">
    <source>
        <dbReference type="ARBA" id="ARBA00023015"/>
    </source>
</evidence>
<dbReference type="InterPro" id="IPR001845">
    <property type="entry name" value="HTH_ArsR_DNA-bd_dom"/>
</dbReference>
<dbReference type="AlphaFoldDB" id="G7VII1"/>
<dbReference type="SMART" id="SM00418">
    <property type="entry name" value="HTH_ARSR"/>
    <property type="match status" value="1"/>
</dbReference>
<dbReference type="CDD" id="cd00090">
    <property type="entry name" value="HTH_ARSR"/>
    <property type="match status" value="1"/>
</dbReference>
<gene>
    <name evidence="5" type="ORF">P186_2067</name>
</gene>
<dbReference type="GeneID" id="11596554"/>
<dbReference type="Pfam" id="PF01978">
    <property type="entry name" value="TrmB"/>
    <property type="match status" value="1"/>
</dbReference>
<dbReference type="OrthoDB" id="28579at2157"/>
<dbReference type="GO" id="GO:0003677">
    <property type="term" value="F:DNA binding"/>
    <property type="evidence" value="ECO:0007669"/>
    <property type="project" value="UniProtKB-KW"/>
</dbReference>
<organism evidence="5 6">
    <name type="scientific">Pyrobaculum ferrireducens</name>
    <dbReference type="NCBI Taxonomy" id="1104324"/>
    <lineage>
        <taxon>Archaea</taxon>
        <taxon>Thermoproteota</taxon>
        <taxon>Thermoprotei</taxon>
        <taxon>Thermoproteales</taxon>
        <taxon>Thermoproteaceae</taxon>
        <taxon>Pyrobaculum</taxon>
    </lineage>
</organism>
<feature type="domain" description="HTH arsR-type" evidence="4">
    <location>
        <begin position="1"/>
        <end position="86"/>
    </location>
</feature>
<dbReference type="RefSeq" id="WP_014289286.1">
    <property type="nucleotide sequence ID" value="NC_016645.1"/>
</dbReference>
<dbReference type="PROSITE" id="PS50987">
    <property type="entry name" value="HTH_ARSR_2"/>
    <property type="match status" value="1"/>
</dbReference>
<dbReference type="STRING" id="1104324.P186_2067"/>
<keyword evidence="1" id="KW-0805">Transcription regulation</keyword>
<dbReference type="eggNOG" id="arCOG04056">
    <property type="taxonomic scope" value="Archaea"/>
</dbReference>
<reference evidence="5 6" key="1">
    <citation type="journal article" date="2012" name="J. Bacteriol.">
        <title>Complete genome sequence of strain 1860, a crenarchaeon of the genus pyrobaculum able to grow with various electron acceptors.</title>
        <authorList>
            <person name="Mardanov A.V."/>
            <person name="Gumerov V.M."/>
            <person name="Slobodkina G.B."/>
            <person name="Beletsky A.V."/>
            <person name="Bonch-Osmolovskaya E.A."/>
            <person name="Ravin N.V."/>
            <person name="Skryabin K.G."/>
        </authorList>
    </citation>
    <scope>NUCLEOTIDE SEQUENCE [LARGE SCALE GENOMIC DNA]</scope>
    <source>
        <strain evidence="5 6">1860</strain>
    </source>
</reference>
<dbReference type="PANTHER" id="PTHR33154">
    <property type="entry name" value="TRANSCRIPTIONAL REGULATOR, ARSR FAMILY"/>
    <property type="match status" value="1"/>
</dbReference>
<dbReference type="GO" id="GO:0003700">
    <property type="term" value="F:DNA-binding transcription factor activity"/>
    <property type="evidence" value="ECO:0007669"/>
    <property type="project" value="InterPro"/>
</dbReference>
<evidence type="ECO:0000256" key="3">
    <source>
        <dbReference type="ARBA" id="ARBA00023163"/>
    </source>
</evidence>
<protein>
    <submittedName>
        <fullName evidence="5">Metal ion binding transcriptional regulator, conjectural</fullName>
    </submittedName>
</protein>
<evidence type="ECO:0000259" key="4">
    <source>
        <dbReference type="PROSITE" id="PS50987"/>
    </source>
</evidence>
<proteinExistence type="predicted"/>
<dbReference type="InterPro" id="IPR036390">
    <property type="entry name" value="WH_DNA-bd_sf"/>
</dbReference>
<keyword evidence="6" id="KW-1185">Reference proteome</keyword>
<sequence>MIDRVLGSPTKIKIILTLLQHGEMNLTELVKRVGTTQRTTIEQLNQLIRYGVVEVRQIGRMKLYRLAKNEAVIKTAEALAKLDKWLAQISPHTALSSE</sequence>
<dbReference type="InterPro" id="IPR051081">
    <property type="entry name" value="HTH_MetalResp_TranReg"/>
</dbReference>
<dbReference type="EMBL" id="CP003098">
    <property type="protein sequence ID" value="AET33461.1"/>
    <property type="molecule type" value="Genomic_DNA"/>
</dbReference>
<accession>G7VII1</accession>
<name>G7VII1_9CREN</name>
<dbReference type="SUPFAM" id="SSF46785">
    <property type="entry name" value="Winged helix' DNA-binding domain"/>
    <property type="match status" value="1"/>
</dbReference>
<keyword evidence="2" id="KW-0238">DNA-binding</keyword>
<dbReference type="Gene3D" id="1.10.10.10">
    <property type="entry name" value="Winged helix-like DNA-binding domain superfamily/Winged helix DNA-binding domain"/>
    <property type="match status" value="1"/>
</dbReference>
<dbReference type="HOGENOM" id="CLU_184944_1_0_2"/>
<dbReference type="BioCyc" id="PSP1104324:GJSN-2017-MONOMER"/>
<keyword evidence="3" id="KW-0804">Transcription</keyword>